<proteinExistence type="predicted"/>
<protein>
    <submittedName>
        <fullName evidence="2">Uncharacterized protein</fullName>
    </submittedName>
</protein>
<dbReference type="Proteomes" id="UP000186019">
    <property type="component" value="Unassembled WGS sequence"/>
</dbReference>
<accession>A0A1N7FHZ3</accession>
<dbReference type="RefSeq" id="WP_076531589.1">
    <property type="nucleotide sequence ID" value="NZ_FOAC01000001.1"/>
</dbReference>
<keyword evidence="3" id="KW-1185">Reference proteome</keyword>
<organism evidence="2 3">
    <name type="scientific">Roseovarius nanhaiticus</name>
    <dbReference type="NCBI Taxonomy" id="573024"/>
    <lineage>
        <taxon>Bacteria</taxon>
        <taxon>Pseudomonadati</taxon>
        <taxon>Pseudomonadota</taxon>
        <taxon>Alphaproteobacteria</taxon>
        <taxon>Rhodobacterales</taxon>
        <taxon>Roseobacteraceae</taxon>
        <taxon>Roseovarius</taxon>
    </lineage>
</organism>
<evidence type="ECO:0000256" key="1">
    <source>
        <dbReference type="SAM" id="SignalP"/>
    </source>
</evidence>
<dbReference type="EMBL" id="FTNV01000001">
    <property type="protein sequence ID" value="SIR99855.1"/>
    <property type="molecule type" value="Genomic_DNA"/>
</dbReference>
<dbReference type="OrthoDB" id="7866522at2"/>
<dbReference type="AlphaFoldDB" id="A0A1N7FHZ3"/>
<feature type="chain" id="PRO_5009941669" evidence="1">
    <location>
        <begin position="21"/>
        <end position="82"/>
    </location>
</feature>
<reference evidence="3" key="1">
    <citation type="submission" date="2017-01" db="EMBL/GenBank/DDBJ databases">
        <authorList>
            <person name="Varghese N."/>
            <person name="Submissions S."/>
        </authorList>
    </citation>
    <scope>NUCLEOTIDE SEQUENCE [LARGE SCALE GENOMIC DNA]</scope>
    <source>
        <strain evidence="3">DSM 29590</strain>
    </source>
</reference>
<gene>
    <name evidence="2" type="ORF">SAMN05421666_1053</name>
</gene>
<keyword evidence="1" id="KW-0732">Signal</keyword>
<sequence>MKRFILIAALCLPVAGLATTFDGTDEEVLDIVEIRVAEKDMAKCEQTLRTLRQKPVVTDSGFQLPNFMRNDDLPTSVCVVDA</sequence>
<feature type="signal peptide" evidence="1">
    <location>
        <begin position="1"/>
        <end position="20"/>
    </location>
</feature>
<evidence type="ECO:0000313" key="2">
    <source>
        <dbReference type="EMBL" id="SIR99855.1"/>
    </source>
</evidence>
<evidence type="ECO:0000313" key="3">
    <source>
        <dbReference type="Proteomes" id="UP000186019"/>
    </source>
</evidence>
<name>A0A1N7FHZ3_9RHOB</name>